<dbReference type="AlphaFoldDB" id="A0A1G8DBG0"/>
<dbReference type="SUPFAM" id="SSF53383">
    <property type="entry name" value="PLP-dependent transferases"/>
    <property type="match status" value="1"/>
</dbReference>
<dbReference type="Gene3D" id="3.90.1150.10">
    <property type="entry name" value="Aspartate Aminotransferase, domain 1"/>
    <property type="match status" value="1"/>
</dbReference>
<evidence type="ECO:0000256" key="2">
    <source>
        <dbReference type="ARBA" id="ARBA00010008"/>
    </source>
</evidence>
<dbReference type="Proteomes" id="UP000243588">
    <property type="component" value="Unassembled WGS sequence"/>
</dbReference>
<sequence>MDSPLAIRSLAELTTRREQGNLRQLKQRKEGIDFYSNDYLGLARNEAFLQQIQQAVLAESNLLSGATGSRLISGNSPCFVAVEHQLAQHHQVESALLFPSGYNANATLLSTFAKKGDTIIVDELSHRSIIDGCRLSFADKRRFKHNNLADLEKKLQIGKGNVFVYVESLYSMDGDFAPLQEIWALTQQYKAHLIVDEAHTFGVFGLGLVHRANLQNKVFATVVTYGKAMGQHGACVLAKQWVKDYLINFSSSFIYSTGLPDLFAKSLAIGYEFILKNKDLQQTLQHNITLFRSSVQSTLSDASSPIQVVLFNDNQQLKTFVSQLEQQGINAFAVMSPTVAQGQERIRLCIHSFNTPSDIEQLVCALQQVNKK</sequence>
<dbReference type="Pfam" id="PF00155">
    <property type="entry name" value="Aminotran_1_2"/>
    <property type="match status" value="1"/>
</dbReference>
<evidence type="ECO:0000313" key="6">
    <source>
        <dbReference type="EMBL" id="SDH55025.1"/>
    </source>
</evidence>
<evidence type="ECO:0000256" key="3">
    <source>
        <dbReference type="ARBA" id="ARBA00022679"/>
    </source>
</evidence>
<protein>
    <submittedName>
        <fullName evidence="6">8-amino-7-oxononanoate synthase</fullName>
    </submittedName>
</protein>
<keyword evidence="3" id="KW-0808">Transferase</keyword>
<comment type="cofactor">
    <cofactor evidence="1">
        <name>pyridoxal 5'-phosphate</name>
        <dbReference type="ChEBI" id="CHEBI:597326"/>
    </cofactor>
</comment>
<dbReference type="InterPro" id="IPR015421">
    <property type="entry name" value="PyrdxlP-dep_Trfase_major"/>
</dbReference>
<keyword evidence="4" id="KW-0663">Pyridoxal phosphate</keyword>
<dbReference type="GO" id="GO:0030170">
    <property type="term" value="F:pyridoxal phosphate binding"/>
    <property type="evidence" value="ECO:0007669"/>
    <property type="project" value="InterPro"/>
</dbReference>
<keyword evidence="7" id="KW-1185">Reference proteome</keyword>
<evidence type="ECO:0000256" key="1">
    <source>
        <dbReference type="ARBA" id="ARBA00001933"/>
    </source>
</evidence>
<dbReference type="PANTHER" id="PTHR13693">
    <property type="entry name" value="CLASS II AMINOTRANSFERASE/8-AMINO-7-OXONONANOATE SYNTHASE"/>
    <property type="match status" value="1"/>
</dbReference>
<dbReference type="EMBL" id="FNDQ01000006">
    <property type="protein sequence ID" value="SDH55025.1"/>
    <property type="molecule type" value="Genomic_DNA"/>
</dbReference>
<dbReference type="InterPro" id="IPR015424">
    <property type="entry name" value="PyrdxlP-dep_Trfase"/>
</dbReference>
<evidence type="ECO:0000259" key="5">
    <source>
        <dbReference type="Pfam" id="PF00155"/>
    </source>
</evidence>
<dbReference type="GO" id="GO:0016740">
    <property type="term" value="F:transferase activity"/>
    <property type="evidence" value="ECO:0007669"/>
    <property type="project" value="UniProtKB-KW"/>
</dbReference>
<dbReference type="InterPro" id="IPR015422">
    <property type="entry name" value="PyrdxlP-dep_Trfase_small"/>
</dbReference>
<evidence type="ECO:0000313" key="7">
    <source>
        <dbReference type="Proteomes" id="UP000243588"/>
    </source>
</evidence>
<organism evidence="6 7">
    <name type="scientific">Myroides phaeus</name>
    <dbReference type="NCBI Taxonomy" id="702745"/>
    <lineage>
        <taxon>Bacteria</taxon>
        <taxon>Pseudomonadati</taxon>
        <taxon>Bacteroidota</taxon>
        <taxon>Flavobacteriia</taxon>
        <taxon>Flavobacteriales</taxon>
        <taxon>Flavobacteriaceae</taxon>
        <taxon>Myroides</taxon>
    </lineage>
</organism>
<dbReference type="STRING" id="702745.SAMN05421818_10695"/>
<dbReference type="GO" id="GO:0009102">
    <property type="term" value="P:biotin biosynthetic process"/>
    <property type="evidence" value="ECO:0007669"/>
    <property type="project" value="TreeGrafter"/>
</dbReference>
<feature type="domain" description="Aminotransferase class I/classII large" evidence="5">
    <location>
        <begin position="30"/>
        <end position="365"/>
    </location>
</feature>
<reference evidence="7" key="1">
    <citation type="submission" date="2016-10" db="EMBL/GenBank/DDBJ databases">
        <authorList>
            <person name="Varghese N."/>
            <person name="Submissions S."/>
        </authorList>
    </citation>
    <scope>NUCLEOTIDE SEQUENCE [LARGE SCALE GENOMIC DNA]</scope>
    <source>
        <strain evidence="7">DSM 23313</strain>
    </source>
</reference>
<comment type="similarity">
    <text evidence="2">Belongs to the class-II pyridoxal-phosphate-dependent aminotransferase family. BioF subfamily.</text>
</comment>
<evidence type="ECO:0000256" key="4">
    <source>
        <dbReference type="ARBA" id="ARBA00022898"/>
    </source>
</evidence>
<name>A0A1G8DBG0_9FLAO</name>
<dbReference type="Gene3D" id="3.40.640.10">
    <property type="entry name" value="Type I PLP-dependent aspartate aminotransferase-like (Major domain)"/>
    <property type="match status" value="1"/>
</dbReference>
<dbReference type="InterPro" id="IPR050087">
    <property type="entry name" value="AON_synthase_class-II"/>
</dbReference>
<gene>
    <name evidence="6" type="ORF">SAMN05421818_10695</name>
</gene>
<accession>A0A1G8DBG0</accession>
<dbReference type="InterPro" id="IPR004839">
    <property type="entry name" value="Aminotransferase_I/II_large"/>
</dbReference>
<proteinExistence type="inferred from homology"/>
<dbReference type="RefSeq" id="WP_245722944.1">
    <property type="nucleotide sequence ID" value="NZ_FNDQ01000006.1"/>
</dbReference>
<dbReference type="PANTHER" id="PTHR13693:SF77">
    <property type="entry name" value="8-AMINO-7-OXONONANOATE SYNTHASE"/>
    <property type="match status" value="1"/>
</dbReference>